<comment type="caution">
    <text evidence="2">The sequence shown here is derived from an EMBL/GenBank/DDBJ whole genome shotgun (WGS) entry which is preliminary data.</text>
</comment>
<dbReference type="InterPro" id="IPR028087">
    <property type="entry name" value="Tad_N"/>
</dbReference>
<evidence type="ECO:0000313" key="3">
    <source>
        <dbReference type="Proteomes" id="UP000732377"/>
    </source>
</evidence>
<name>A0A953I7I7_SYMTR</name>
<reference evidence="2" key="1">
    <citation type="submission" date="2017-11" db="EMBL/GenBank/DDBJ databases">
        <title>Three new genomes from thermophilic consortium.</title>
        <authorList>
            <person name="Quaggio R."/>
            <person name="Amgarten D."/>
            <person name="Setubal J.C."/>
        </authorList>
    </citation>
    <scope>NUCLEOTIDE SEQUENCE</scope>
    <source>
        <strain evidence="2">ZCTH01-B2</strain>
    </source>
</reference>
<gene>
    <name evidence="2" type="ORF">CWE10_05915</name>
</gene>
<proteinExistence type="predicted"/>
<dbReference type="RefSeq" id="WP_011194528.1">
    <property type="nucleotide sequence ID" value="NZ_PIUK01000038.1"/>
</dbReference>
<accession>A0A953I7I7</accession>
<evidence type="ECO:0000313" key="2">
    <source>
        <dbReference type="EMBL" id="MBY6275748.1"/>
    </source>
</evidence>
<dbReference type="Proteomes" id="UP000732377">
    <property type="component" value="Unassembled WGS sequence"/>
</dbReference>
<dbReference type="AlphaFoldDB" id="A0A953I7I7"/>
<protein>
    <recommendedName>
        <fullName evidence="1">Putative Flp pilus-assembly TadG-like N-terminal domain-containing protein</fullName>
    </recommendedName>
</protein>
<evidence type="ECO:0000259" key="1">
    <source>
        <dbReference type="Pfam" id="PF13400"/>
    </source>
</evidence>
<sequence length="252" mass="27625">MNRFRTEQRGSTGALFVFIWAVAVLAIGFALDVGRVFVLREQLRTAEEAAALAGVRQARYVVEAWFRREENRPVTVCETVPPPVPGGEPAVECWLVDNWVEISPAVIQGPEAEVWPDAHRIWAEQCVGYNVRCARQYHAAECWIEPRAGWGEVRAAAVEAFQMNARWGGLARTVGPVAVEVATDTPLRPRQLRVAVTAVLEMDALLLPLVGVDTLTVVTPGGATAAELVRREWAGQYTWIGGVRVASPCLVS</sequence>
<dbReference type="EMBL" id="PIUK01000038">
    <property type="protein sequence ID" value="MBY6275748.1"/>
    <property type="molecule type" value="Genomic_DNA"/>
</dbReference>
<dbReference type="Pfam" id="PF13400">
    <property type="entry name" value="Tad"/>
    <property type="match status" value="1"/>
</dbReference>
<organism evidence="2 3">
    <name type="scientific">Symbiobacterium thermophilum</name>
    <dbReference type="NCBI Taxonomy" id="2734"/>
    <lineage>
        <taxon>Bacteria</taxon>
        <taxon>Bacillati</taxon>
        <taxon>Bacillota</taxon>
        <taxon>Clostridia</taxon>
        <taxon>Eubacteriales</taxon>
        <taxon>Symbiobacteriaceae</taxon>
        <taxon>Symbiobacterium</taxon>
    </lineage>
</organism>
<feature type="domain" description="Putative Flp pilus-assembly TadG-like N-terminal" evidence="1">
    <location>
        <begin position="10"/>
        <end position="56"/>
    </location>
</feature>